<evidence type="ECO:0000313" key="3">
    <source>
        <dbReference type="Proteomes" id="UP000321409"/>
    </source>
</evidence>
<dbReference type="EMBL" id="BKAB01000035">
    <property type="protein sequence ID" value="GEP24447.1"/>
    <property type="molecule type" value="Genomic_DNA"/>
</dbReference>
<evidence type="ECO:0000256" key="1">
    <source>
        <dbReference type="SAM" id="MobiDB-lite"/>
    </source>
</evidence>
<feature type="region of interest" description="Disordered" evidence="1">
    <location>
        <begin position="1"/>
        <end position="23"/>
    </location>
</feature>
<name>A0ABQ0XED5_9LACO</name>
<comment type="caution">
    <text evidence="2">The sequence shown here is derived from an EMBL/GenBank/DDBJ whole genome shotgun (WGS) entry which is preliminary data.</text>
</comment>
<proteinExistence type="predicted"/>
<dbReference type="RefSeq" id="WP_157051294.1">
    <property type="nucleotide sequence ID" value="NZ_BKAB01000035.1"/>
</dbReference>
<reference evidence="2 3" key="1">
    <citation type="submission" date="2019-07" db="EMBL/GenBank/DDBJ databases">
        <title>Whole genome shotgun sequence of Lactobacillus diolivorans NBRC 107869.</title>
        <authorList>
            <person name="Hosoyama A."/>
            <person name="Uohara A."/>
            <person name="Ohji S."/>
            <person name="Ichikawa N."/>
        </authorList>
    </citation>
    <scope>NUCLEOTIDE SEQUENCE [LARGE SCALE GENOMIC DNA]</scope>
    <source>
        <strain evidence="2 3">NBRC 107869</strain>
    </source>
</reference>
<dbReference type="Proteomes" id="UP000321409">
    <property type="component" value="Unassembled WGS sequence"/>
</dbReference>
<keyword evidence="3" id="KW-1185">Reference proteome</keyword>
<gene>
    <name evidence="2" type="ORF">LDI01_20400</name>
</gene>
<sequence length="45" mass="5145">MQSQPTQSPKLQNNTNKQMQDTQIAKQQTAKAYAFASLIYMCYMA</sequence>
<organism evidence="2 3">
    <name type="scientific">Lentilactobacillus diolivorans</name>
    <dbReference type="NCBI Taxonomy" id="179838"/>
    <lineage>
        <taxon>Bacteria</taxon>
        <taxon>Bacillati</taxon>
        <taxon>Bacillota</taxon>
        <taxon>Bacilli</taxon>
        <taxon>Lactobacillales</taxon>
        <taxon>Lactobacillaceae</taxon>
        <taxon>Lentilactobacillus</taxon>
    </lineage>
</organism>
<evidence type="ECO:0000313" key="2">
    <source>
        <dbReference type="EMBL" id="GEP24447.1"/>
    </source>
</evidence>
<protein>
    <submittedName>
        <fullName evidence="2">Uncharacterized protein</fullName>
    </submittedName>
</protein>
<accession>A0ABQ0XED5</accession>